<dbReference type="PATRIC" id="fig|1293911.3.peg.664"/>
<protein>
    <recommendedName>
        <fullName evidence="3">LysM domain-containing protein</fullName>
    </recommendedName>
</protein>
<organism evidence="4 5">
    <name type="scientific">Bartonella bacilliformis Ver097</name>
    <dbReference type="NCBI Taxonomy" id="1293911"/>
    <lineage>
        <taxon>Bacteria</taxon>
        <taxon>Pseudomonadati</taxon>
        <taxon>Pseudomonadota</taxon>
        <taxon>Alphaproteobacteria</taxon>
        <taxon>Hyphomicrobiales</taxon>
        <taxon>Bartonellaceae</taxon>
        <taxon>Bartonella</taxon>
    </lineage>
</organism>
<accession>A0A072REV5</accession>
<dbReference type="Pfam" id="PF01551">
    <property type="entry name" value="Peptidase_M23"/>
    <property type="match status" value="1"/>
</dbReference>
<dbReference type="InterPro" id="IPR036779">
    <property type="entry name" value="LysM_dom_sf"/>
</dbReference>
<dbReference type="PANTHER" id="PTHR21666">
    <property type="entry name" value="PEPTIDASE-RELATED"/>
    <property type="match status" value="1"/>
</dbReference>
<sequence length="401" mass="43469">MRKFMYLKTLNDIFRYNFQRIVLLAVATIITGCSSGTQRFFDGFYEGEASTQLTENTAMSSDRRIISQSSVIQSDELPPVEPLYSSGDHNHASYNFSGQEAGLSFRENRVSPDGRIMGAPPKNLGTLSRSNVNNSSVFQRGSYIVQSRDTLSSIARQKGISVEALKVANGMGDNAIYIGQKLVIPDKQTVVTSNAQNNAVGSSTTTSSAQSKGVSSVKTEKISSASRSVNTAPAATINTSDIKKNVSKQMTTSKSANNLSKTVKDLDNVTVPQATGISKMRWPVRGRLLSHFGQKKGTITNRGIDINVPEGSSVKAAENGVIIYASDGLKELGNVVMIRHEDNIITIYGHNSKLTVSRGQRVKRGDEIAKSGISGDATTPRVYFEIRQNSIPVDPAQYLEN</sequence>
<dbReference type="InterPro" id="IPR018392">
    <property type="entry name" value="LysM"/>
</dbReference>
<dbReference type="InterPro" id="IPR016047">
    <property type="entry name" value="M23ase_b-sheet_dom"/>
</dbReference>
<feature type="domain" description="LysM" evidence="3">
    <location>
        <begin position="141"/>
        <end position="184"/>
    </location>
</feature>
<evidence type="ECO:0000313" key="5">
    <source>
        <dbReference type="Proteomes" id="UP000031740"/>
    </source>
</evidence>
<gene>
    <name evidence="4" type="ORF">H710_00630</name>
</gene>
<dbReference type="Proteomes" id="UP000031740">
    <property type="component" value="Unassembled WGS sequence"/>
</dbReference>
<comment type="caution">
    <text evidence="4">The sequence shown here is derived from an EMBL/GenBank/DDBJ whole genome shotgun (WGS) entry which is preliminary data.</text>
</comment>
<dbReference type="InterPro" id="IPR011055">
    <property type="entry name" value="Dup_hybrid_motif"/>
</dbReference>
<dbReference type="CDD" id="cd00118">
    <property type="entry name" value="LysM"/>
    <property type="match status" value="1"/>
</dbReference>
<dbReference type="HOGENOM" id="CLU_029425_0_0_5"/>
<dbReference type="PROSITE" id="PS51782">
    <property type="entry name" value="LYSM"/>
    <property type="match status" value="1"/>
</dbReference>
<evidence type="ECO:0000256" key="2">
    <source>
        <dbReference type="SAM" id="MobiDB-lite"/>
    </source>
</evidence>
<proteinExistence type="inferred from homology"/>
<dbReference type="Gene3D" id="2.70.70.10">
    <property type="entry name" value="Glucose Permease (Domain IIA)"/>
    <property type="match status" value="1"/>
</dbReference>
<dbReference type="SMART" id="SM00257">
    <property type="entry name" value="LysM"/>
    <property type="match status" value="1"/>
</dbReference>
<name>A0A072REV5_BARBA</name>
<dbReference type="EMBL" id="ASIV01000004">
    <property type="protein sequence ID" value="KEG20034.1"/>
    <property type="molecule type" value="Genomic_DNA"/>
</dbReference>
<dbReference type="Pfam" id="PF01476">
    <property type="entry name" value="LysM"/>
    <property type="match status" value="1"/>
</dbReference>
<evidence type="ECO:0000256" key="1">
    <source>
        <dbReference type="ARBA" id="ARBA00038420"/>
    </source>
</evidence>
<dbReference type="Gene3D" id="3.10.350.10">
    <property type="entry name" value="LysM domain"/>
    <property type="match status" value="1"/>
</dbReference>
<dbReference type="STRING" id="1293911.H710_00630"/>
<feature type="region of interest" description="Disordered" evidence="2">
    <location>
        <begin position="198"/>
        <end position="230"/>
    </location>
</feature>
<evidence type="ECO:0000259" key="3">
    <source>
        <dbReference type="PROSITE" id="PS51782"/>
    </source>
</evidence>
<dbReference type="AlphaFoldDB" id="A0A072REV5"/>
<evidence type="ECO:0000313" key="4">
    <source>
        <dbReference type="EMBL" id="KEG20034.1"/>
    </source>
</evidence>
<dbReference type="PANTHER" id="PTHR21666:SF263">
    <property type="entry name" value="MUREIN HYDROLASE ACTIVATOR NLPD"/>
    <property type="match status" value="1"/>
</dbReference>
<dbReference type="InterPro" id="IPR050570">
    <property type="entry name" value="Cell_wall_metabolism_enzyme"/>
</dbReference>
<reference evidence="4 5" key="1">
    <citation type="submission" date="2013-04" db="EMBL/GenBank/DDBJ databases">
        <title>The Genome Sequence of Bartonella bacilliformis Ver097.</title>
        <authorList>
            <consortium name="The Broad Institute Genomics Platform"/>
            <consortium name="The Broad Institute Genome Sequencing Center for Infectious Disease"/>
            <person name="Feldgarden M."/>
            <person name="Kirby J."/>
            <person name="Birtles R."/>
            <person name="Dasch G."/>
            <person name="Hendrix L."/>
            <person name="Koehler J."/>
            <person name="Walker B."/>
            <person name="Young S.K."/>
            <person name="Zeng Q."/>
            <person name="Gargeya S."/>
            <person name="Fitzgerald M."/>
            <person name="Haas B."/>
            <person name="Abouelleil A."/>
            <person name="Allen A.W."/>
            <person name="Alvarado L."/>
            <person name="Arachchi H.M."/>
            <person name="Berlin A.M."/>
            <person name="Chapman S.B."/>
            <person name="Gainer-Dewar J."/>
            <person name="Goldberg J."/>
            <person name="Griggs A."/>
            <person name="Gujja S."/>
            <person name="Hansen M."/>
            <person name="Howarth C."/>
            <person name="Imamovic A."/>
            <person name="Ireland A."/>
            <person name="Larimer J."/>
            <person name="McCowan C."/>
            <person name="Murphy C."/>
            <person name="Pearson M."/>
            <person name="Poon T.W."/>
            <person name="Priest M."/>
            <person name="Roberts A."/>
            <person name="Saif S."/>
            <person name="Shea T."/>
            <person name="Sisk P."/>
            <person name="Sykes S."/>
            <person name="Wortman J."/>
            <person name="Nusbaum C."/>
            <person name="Birren B."/>
        </authorList>
    </citation>
    <scope>NUCLEOTIDE SEQUENCE [LARGE SCALE GENOMIC DNA]</scope>
    <source>
        <strain evidence="4 5">Ver097</strain>
    </source>
</reference>
<dbReference type="GO" id="GO:0004222">
    <property type="term" value="F:metalloendopeptidase activity"/>
    <property type="evidence" value="ECO:0007669"/>
    <property type="project" value="TreeGrafter"/>
</dbReference>
<dbReference type="PROSITE" id="PS51257">
    <property type="entry name" value="PROKAR_LIPOPROTEIN"/>
    <property type="match status" value="1"/>
</dbReference>
<comment type="similarity">
    <text evidence="1">Belongs to the E.coli NlpD/Haemophilus LppB family.</text>
</comment>
<dbReference type="SUPFAM" id="SSF51261">
    <property type="entry name" value="Duplicated hybrid motif"/>
    <property type="match status" value="1"/>
</dbReference>
<dbReference type="CDD" id="cd12797">
    <property type="entry name" value="M23_peptidase"/>
    <property type="match status" value="1"/>
</dbReference>